<feature type="transmembrane region" description="Helical" evidence="1">
    <location>
        <begin position="139"/>
        <end position="159"/>
    </location>
</feature>
<feature type="domain" description="DUF1616" evidence="2">
    <location>
        <begin position="25"/>
        <end position="351"/>
    </location>
</feature>
<dbReference type="InterPro" id="IPR014495">
    <property type="entry name" value="UCP018671"/>
</dbReference>
<sequence>MASNEFFRMLVPREIRQFPPDLAAVVVLTVSAVAAVFLPVINLTPIRIFLGVPFVLFLPGYALIAALFPEAGTSIDEEGDGSNGSNGKDKNGSNILPGAFRLRTGIDGIERAALSFGTSIAVIFLIGLLLSFTPWGIRLVAVVLTVAGFTILTAAIASFRRWSLPEEERFVVPYREWISRGRASIFDTDSRFDGALNAILAISVLLAVGSVAYAVAVPPDGEQFSEIYLLTEDSEGELVADGYPQELVAGESESIVVGIENQEHETTEYTVIVEVHQVEFLEDNEVRVTEQERVTTLETTLEDGETWQAEHEVASTLVGEDLRVTYLLYTDDPPDDPTRENAYRSLHFWIDVTDDDTSE</sequence>
<reference evidence="3" key="1">
    <citation type="journal article" date="2022" name="Syst. Appl. Microbiol.">
        <title>Natronocalculus amylovorans gen. nov., sp. nov., and Natranaeroarchaeum aerophilus sp. nov., dominant culturable amylolytic natronoarchaea from hypersaline soda lakes in southwestern Siberia.</title>
        <authorList>
            <person name="Sorokin D.Y."/>
            <person name="Elcheninov A.G."/>
            <person name="Khizhniak T.V."/>
            <person name="Koenen M."/>
            <person name="Bale N.J."/>
            <person name="Damste J.S.S."/>
            <person name="Kublanov I.V."/>
        </authorList>
    </citation>
    <scope>NUCLEOTIDE SEQUENCE</scope>
    <source>
        <strain evidence="3">AArc-St2</strain>
    </source>
</reference>
<feature type="transmembrane region" description="Helical" evidence="1">
    <location>
        <begin position="48"/>
        <end position="68"/>
    </location>
</feature>
<dbReference type="RefSeq" id="WP_250585902.1">
    <property type="nucleotide sequence ID" value="NZ_JAKRVX010000009.1"/>
</dbReference>
<comment type="caution">
    <text evidence="3">The sequence shown here is derived from an EMBL/GenBank/DDBJ whole genome shotgun (WGS) entry which is preliminary data.</text>
</comment>
<gene>
    <name evidence="3" type="ORF">AArcSt2_15315</name>
</gene>
<keyword evidence="4" id="KW-1185">Reference proteome</keyword>
<evidence type="ECO:0000313" key="4">
    <source>
        <dbReference type="Proteomes" id="UP001203207"/>
    </source>
</evidence>
<dbReference type="Pfam" id="PF07760">
    <property type="entry name" value="DUF1616"/>
    <property type="match status" value="1"/>
</dbReference>
<dbReference type="InterPro" id="IPR011674">
    <property type="entry name" value="DUF1616"/>
</dbReference>
<evidence type="ECO:0000256" key="1">
    <source>
        <dbReference type="SAM" id="Phobius"/>
    </source>
</evidence>
<protein>
    <submittedName>
        <fullName evidence="3">DUF1616 domain-containing protein</fullName>
    </submittedName>
</protein>
<reference evidence="3" key="2">
    <citation type="submission" date="2022-02" db="EMBL/GenBank/DDBJ databases">
        <authorList>
            <person name="Elcheninov A.G."/>
            <person name="Sorokin D.Y."/>
            <person name="Kublanov I.V."/>
        </authorList>
    </citation>
    <scope>NUCLEOTIDE SEQUENCE</scope>
    <source>
        <strain evidence="3">AArc-St2</strain>
    </source>
</reference>
<feature type="transmembrane region" description="Helical" evidence="1">
    <location>
        <begin position="21"/>
        <end position="42"/>
    </location>
</feature>
<evidence type="ECO:0000313" key="3">
    <source>
        <dbReference type="EMBL" id="MCL9818310.1"/>
    </source>
</evidence>
<organism evidence="3 4">
    <name type="scientific">Natronocalculus amylovorans</name>
    <dbReference type="NCBI Taxonomy" id="2917812"/>
    <lineage>
        <taxon>Archaea</taxon>
        <taxon>Methanobacteriati</taxon>
        <taxon>Methanobacteriota</taxon>
        <taxon>Stenosarchaea group</taxon>
        <taxon>Halobacteria</taxon>
        <taxon>Halobacteriales</taxon>
        <taxon>Haloferacaceae</taxon>
        <taxon>Natronocalculus</taxon>
    </lineage>
</organism>
<keyword evidence="1" id="KW-1133">Transmembrane helix</keyword>
<dbReference type="EMBL" id="JAKRVX010000009">
    <property type="protein sequence ID" value="MCL9818310.1"/>
    <property type="molecule type" value="Genomic_DNA"/>
</dbReference>
<dbReference type="Proteomes" id="UP001203207">
    <property type="component" value="Unassembled WGS sequence"/>
</dbReference>
<accession>A0AAE3FZY7</accession>
<feature type="transmembrane region" description="Helical" evidence="1">
    <location>
        <begin position="195"/>
        <end position="216"/>
    </location>
</feature>
<feature type="transmembrane region" description="Helical" evidence="1">
    <location>
        <begin position="112"/>
        <end position="133"/>
    </location>
</feature>
<dbReference type="PIRSF" id="PIRSF018671">
    <property type="entry name" value="UCP018671"/>
    <property type="match status" value="1"/>
</dbReference>
<name>A0AAE3FZY7_9EURY</name>
<proteinExistence type="predicted"/>
<dbReference type="AlphaFoldDB" id="A0AAE3FZY7"/>
<keyword evidence="1" id="KW-0812">Transmembrane</keyword>
<evidence type="ECO:0000259" key="2">
    <source>
        <dbReference type="Pfam" id="PF07760"/>
    </source>
</evidence>
<keyword evidence="1" id="KW-0472">Membrane</keyword>